<dbReference type="Proteomes" id="UP000245802">
    <property type="component" value="Chromosome"/>
</dbReference>
<keyword evidence="1" id="KW-0732">Signal</keyword>
<sequence>MKRFTFAAVAALAIGLTTAATADAQYAYRFYNTTPNGGVVVTNNYGNWGAYGANRTYVSPFGGVYQRSYYGDVFGNSVGRSYGYNPLGGYGYNRGFGYNPYNPLGGYNYNFYRRW</sequence>
<gene>
    <name evidence="2" type="ORF">C1280_29530</name>
</gene>
<name>A0A2Z3H1S1_9BACT</name>
<protein>
    <submittedName>
        <fullName evidence="2">Uncharacterized protein</fullName>
    </submittedName>
</protein>
<evidence type="ECO:0000256" key="1">
    <source>
        <dbReference type="SAM" id="SignalP"/>
    </source>
</evidence>
<evidence type="ECO:0000313" key="3">
    <source>
        <dbReference type="Proteomes" id="UP000245802"/>
    </source>
</evidence>
<reference evidence="2 3" key="1">
    <citation type="submission" date="2018-01" db="EMBL/GenBank/DDBJ databases">
        <title>G. obscuriglobus.</title>
        <authorList>
            <person name="Franke J."/>
            <person name="Blomberg W."/>
            <person name="Selmecki A."/>
        </authorList>
    </citation>
    <scope>NUCLEOTIDE SEQUENCE [LARGE SCALE GENOMIC DNA]</scope>
    <source>
        <strain evidence="2 3">DSM 5831</strain>
    </source>
</reference>
<organism evidence="2 3">
    <name type="scientific">Gemmata obscuriglobus</name>
    <dbReference type="NCBI Taxonomy" id="114"/>
    <lineage>
        <taxon>Bacteria</taxon>
        <taxon>Pseudomonadati</taxon>
        <taxon>Planctomycetota</taxon>
        <taxon>Planctomycetia</taxon>
        <taxon>Gemmatales</taxon>
        <taxon>Gemmataceae</taxon>
        <taxon>Gemmata</taxon>
    </lineage>
</organism>
<evidence type="ECO:0000313" key="2">
    <source>
        <dbReference type="EMBL" id="AWM40719.1"/>
    </source>
</evidence>
<feature type="signal peptide" evidence="1">
    <location>
        <begin position="1"/>
        <end position="22"/>
    </location>
</feature>
<dbReference type="EMBL" id="CP025958">
    <property type="protein sequence ID" value="AWM40719.1"/>
    <property type="molecule type" value="Genomic_DNA"/>
</dbReference>
<accession>A0A2Z3H1S1</accession>
<proteinExistence type="predicted"/>
<dbReference type="AlphaFoldDB" id="A0A2Z3H1S1"/>
<keyword evidence="3" id="KW-1185">Reference proteome</keyword>
<dbReference type="KEGG" id="gog:C1280_29530"/>
<feature type="chain" id="PRO_5016261974" evidence="1">
    <location>
        <begin position="23"/>
        <end position="115"/>
    </location>
</feature>
<dbReference type="RefSeq" id="WP_010043755.1">
    <property type="nucleotide sequence ID" value="NZ_CP025958.1"/>
</dbReference>